<reference evidence="3 4" key="1">
    <citation type="journal article" date="2019" name="Int. J. Syst. Evol. Microbiol.">
        <title>The Global Catalogue of Microorganisms (GCM) 10K type strain sequencing project: providing services to taxonomists for standard genome sequencing and annotation.</title>
        <authorList>
            <consortium name="The Broad Institute Genomics Platform"/>
            <consortium name="The Broad Institute Genome Sequencing Center for Infectious Disease"/>
            <person name="Wu L."/>
            <person name="Ma J."/>
        </authorList>
    </citation>
    <scope>NUCLEOTIDE SEQUENCE [LARGE SCALE GENOMIC DNA]</scope>
    <source>
        <strain evidence="3 4">PSR21</strain>
    </source>
</reference>
<dbReference type="EMBL" id="JBHTBF010000003">
    <property type="protein sequence ID" value="MFC7318605.1"/>
    <property type="molecule type" value="Genomic_DNA"/>
</dbReference>
<dbReference type="GeneID" id="79317206"/>
<evidence type="ECO:0000256" key="1">
    <source>
        <dbReference type="ARBA" id="ARBA00022679"/>
    </source>
</evidence>
<evidence type="ECO:0000313" key="4">
    <source>
        <dbReference type="Proteomes" id="UP001596547"/>
    </source>
</evidence>
<dbReference type="Gene3D" id="3.40.50.10540">
    <property type="entry name" value="Crotonobetainyl-coa:carnitine coa-transferase, domain 1"/>
    <property type="match status" value="1"/>
</dbReference>
<dbReference type="GO" id="GO:0016740">
    <property type="term" value="F:transferase activity"/>
    <property type="evidence" value="ECO:0007669"/>
    <property type="project" value="UniProtKB-KW"/>
</dbReference>
<accession>A0ABD6AEI5</accession>
<dbReference type="RefSeq" id="WP_276306556.1">
    <property type="nucleotide sequence ID" value="NZ_CP119993.1"/>
</dbReference>
<sequence>MRRHALDGVDVIDLGQIYNGAYCSLMLSYLGADVTKVEPPFGEPLRSRVEDGEPPELIMLNSSKDGITLNLKEERGKELFKELVRDADVVVENFAVGTMDRFGLGYETLSEINPELIYAHGSGFGESGPRSERLAMDLIVQAVGGVMDVTGFPDGPPVKTGIAAGDFLGGIHLAAGVLAALYQRERTGEGQFVEASMYDAVYPSLMSQLASYFKDEDVPPRTGNRHSGLAKCPYNAYATSDGHVAILCASDRHWHRLLDVIGRDDLVGAPEYETNVKRLQHIDEIDEIIEEWTRDHTREEVETAMLEAGIPCGAVQTVEEVIHDPHLETREMVNEIDHPDYDDPIRVPGSPIRLSESAMPDIDPSPSKGRDNYRIYRERLGLSEGEIRKLEDEGVI</sequence>
<evidence type="ECO:0000313" key="3">
    <source>
        <dbReference type="EMBL" id="MFC7318605.1"/>
    </source>
</evidence>
<dbReference type="InterPro" id="IPR044855">
    <property type="entry name" value="CoA-Trfase_III_dom3_sf"/>
</dbReference>
<dbReference type="Proteomes" id="UP001596547">
    <property type="component" value="Unassembled WGS sequence"/>
</dbReference>
<gene>
    <name evidence="3" type="ORF">ACFQPE_17670</name>
</gene>
<keyword evidence="4" id="KW-1185">Reference proteome</keyword>
<comment type="caution">
    <text evidence="3">The sequence shown here is derived from an EMBL/GenBank/DDBJ whole genome shotgun (WGS) entry which is preliminary data.</text>
</comment>
<dbReference type="Gene3D" id="3.30.1540.10">
    <property type="entry name" value="formyl-coa transferase, domain 3"/>
    <property type="match status" value="1"/>
</dbReference>
<dbReference type="AlphaFoldDB" id="A0ABD6AEI5"/>
<evidence type="ECO:0000256" key="2">
    <source>
        <dbReference type="SAM" id="MobiDB-lite"/>
    </source>
</evidence>
<dbReference type="Pfam" id="PF02515">
    <property type="entry name" value="CoA_transf_3"/>
    <property type="match status" value="1"/>
</dbReference>
<dbReference type="SUPFAM" id="SSF89796">
    <property type="entry name" value="CoA-transferase family III (CaiB/BaiF)"/>
    <property type="match status" value="1"/>
</dbReference>
<feature type="region of interest" description="Disordered" evidence="2">
    <location>
        <begin position="351"/>
        <end position="371"/>
    </location>
</feature>
<dbReference type="InterPro" id="IPR050483">
    <property type="entry name" value="CoA-transferase_III_domain"/>
</dbReference>
<name>A0ABD6AEI5_9EURY</name>
<dbReference type="PANTHER" id="PTHR48207:SF3">
    <property type="entry name" value="SUCCINATE--HYDROXYMETHYLGLUTARATE COA-TRANSFERASE"/>
    <property type="match status" value="1"/>
</dbReference>
<keyword evidence="1 3" id="KW-0808">Transferase</keyword>
<organism evidence="3 4">
    <name type="scientific">Halomarina halobia</name>
    <dbReference type="NCBI Taxonomy" id="3033386"/>
    <lineage>
        <taxon>Archaea</taxon>
        <taxon>Methanobacteriati</taxon>
        <taxon>Methanobacteriota</taxon>
        <taxon>Stenosarchaea group</taxon>
        <taxon>Halobacteria</taxon>
        <taxon>Halobacteriales</taxon>
        <taxon>Natronomonadaceae</taxon>
        <taxon>Halomarina</taxon>
    </lineage>
</organism>
<dbReference type="InterPro" id="IPR003673">
    <property type="entry name" value="CoA-Trfase_fam_III"/>
</dbReference>
<proteinExistence type="predicted"/>
<dbReference type="InterPro" id="IPR023606">
    <property type="entry name" value="CoA-Trfase_III_dom_1_sf"/>
</dbReference>
<dbReference type="PANTHER" id="PTHR48207">
    <property type="entry name" value="SUCCINATE--HYDROXYMETHYLGLUTARATE COA-TRANSFERASE"/>
    <property type="match status" value="1"/>
</dbReference>
<protein>
    <submittedName>
        <fullName evidence="3">CaiB/BaiF CoA transferase family protein</fullName>
    </submittedName>
</protein>